<evidence type="ECO:0000313" key="3">
    <source>
        <dbReference type="EMBL" id="PZV79672.1"/>
    </source>
</evidence>
<sequence length="203" mass="22818">MKWTYAIPAKLKASLVLTGVIGIILVNNLTERSQTRELKTAFESIYEDRLIAESYILQLSDELRSIQHILESNPDKNENQLNSHWQNMEQINLNYLETQLTTEEKAHFDAFEKITWNMSLGIKERKNVNPQIEAAFGELKILSQIQVKEAEALVSKTGRIFSSDAAHAQLEIALLIIAALVVQAILFASKTLSSAPKAPSQLN</sequence>
<dbReference type="Pfam" id="PF12729">
    <property type="entry name" value="4HB_MCP_1"/>
    <property type="match status" value="1"/>
</dbReference>
<keyword evidence="4" id="KW-1185">Reference proteome</keyword>
<comment type="caution">
    <text evidence="3">The sequence shown here is derived from an EMBL/GenBank/DDBJ whole genome shotgun (WGS) entry which is preliminary data.</text>
</comment>
<proteinExistence type="predicted"/>
<keyword evidence="1" id="KW-1133">Transmembrane helix</keyword>
<feature type="transmembrane region" description="Helical" evidence="1">
    <location>
        <begin position="12"/>
        <end position="30"/>
    </location>
</feature>
<dbReference type="EMBL" id="QKTX01000014">
    <property type="protein sequence ID" value="PZV79672.1"/>
    <property type="molecule type" value="Genomic_DNA"/>
</dbReference>
<evidence type="ECO:0000259" key="2">
    <source>
        <dbReference type="Pfam" id="PF12729"/>
    </source>
</evidence>
<dbReference type="Proteomes" id="UP000248917">
    <property type="component" value="Unassembled WGS sequence"/>
</dbReference>
<evidence type="ECO:0000256" key="1">
    <source>
        <dbReference type="SAM" id="Phobius"/>
    </source>
</evidence>
<protein>
    <submittedName>
        <fullName evidence="3">Chemoreceptor-like protein with four helix bundle sensory module</fullName>
    </submittedName>
</protein>
<dbReference type="OrthoDB" id="1438991at2"/>
<keyword evidence="1" id="KW-0812">Transmembrane</keyword>
<accession>A0A326RM59</accession>
<evidence type="ECO:0000313" key="4">
    <source>
        <dbReference type="Proteomes" id="UP000248917"/>
    </source>
</evidence>
<organism evidence="3 4">
    <name type="scientific">Algoriphagus aquaeductus</name>
    <dbReference type="NCBI Taxonomy" id="475299"/>
    <lineage>
        <taxon>Bacteria</taxon>
        <taxon>Pseudomonadati</taxon>
        <taxon>Bacteroidota</taxon>
        <taxon>Cytophagia</taxon>
        <taxon>Cytophagales</taxon>
        <taxon>Cyclobacteriaceae</taxon>
        <taxon>Algoriphagus</taxon>
    </lineage>
</organism>
<gene>
    <name evidence="3" type="ORF">CLV31_114105</name>
</gene>
<dbReference type="RefSeq" id="WP_111394283.1">
    <property type="nucleotide sequence ID" value="NZ_QKTX01000014.1"/>
</dbReference>
<keyword evidence="1" id="KW-0472">Membrane</keyword>
<dbReference type="AlphaFoldDB" id="A0A326RM59"/>
<feature type="domain" description="Chemotaxis methyl-accepting receptor HlyB-like 4HB MCP" evidence="2">
    <location>
        <begin position="19"/>
        <end position="113"/>
    </location>
</feature>
<reference evidence="3 4" key="1">
    <citation type="submission" date="2018-06" db="EMBL/GenBank/DDBJ databases">
        <title>Genomic Encyclopedia of Archaeal and Bacterial Type Strains, Phase II (KMG-II): from individual species to whole genera.</title>
        <authorList>
            <person name="Goeker M."/>
        </authorList>
    </citation>
    <scope>NUCLEOTIDE SEQUENCE [LARGE SCALE GENOMIC DNA]</scope>
    <source>
        <strain evidence="3 4">T4</strain>
    </source>
</reference>
<name>A0A326RM59_9BACT</name>
<feature type="transmembrane region" description="Helical" evidence="1">
    <location>
        <begin position="172"/>
        <end position="189"/>
    </location>
</feature>
<dbReference type="InterPro" id="IPR024478">
    <property type="entry name" value="HlyB_4HB_MCP"/>
</dbReference>
<keyword evidence="3" id="KW-0675">Receptor</keyword>